<reference evidence="2" key="1">
    <citation type="submission" date="2022-03" db="EMBL/GenBank/DDBJ databases">
        <title>Streptomyces 7R015 and 7R016 isolated from Barleria lupulina in Thailand.</title>
        <authorList>
            <person name="Kanchanasin P."/>
            <person name="Phongsopitanun W."/>
            <person name="Tanasupawat S."/>
        </authorList>
    </citation>
    <scope>NUCLEOTIDE SEQUENCE</scope>
    <source>
        <strain evidence="2">7R015</strain>
    </source>
</reference>
<feature type="domain" description="HTH cro/C1-type" evidence="1">
    <location>
        <begin position="47"/>
        <end position="94"/>
    </location>
</feature>
<dbReference type="SUPFAM" id="SSF47413">
    <property type="entry name" value="lambda repressor-like DNA-binding domains"/>
    <property type="match status" value="1"/>
</dbReference>
<dbReference type="RefSeq" id="WP_242768629.1">
    <property type="nucleotide sequence ID" value="NZ_JALDAY010000008.1"/>
</dbReference>
<dbReference type="Proteomes" id="UP001165269">
    <property type="component" value="Unassembled WGS sequence"/>
</dbReference>
<dbReference type="PROSITE" id="PS50943">
    <property type="entry name" value="HTH_CROC1"/>
    <property type="match status" value="1"/>
</dbReference>
<dbReference type="Pfam" id="PF13560">
    <property type="entry name" value="HTH_31"/>
    <property type="match status" value="1"/>
</dbReference>
<keyword evidence="3" id="KW-1185">Reference proteome</keyword>
<dbReference type="Gene3D" id="1.10.260.40">
    <property type="entry name" value="lambda repressor-like DNA-binding domains"/>
    <property type="match status" value="1"/>
</dbReference>
<protein>
    <submittedName>
        <fullName evidence="2">Helix-turn-helix transcriptional regulator</fullName>
    </submittedName>
</protein>
<evidence type="ECO:0000259" key="1">
    <source>
        <dbReference type="PROSITE" id="PS50943"/>
    </source>
</evidence>
<proteinExistence type="predicted"/>
<organism evidence="2 3">
    <name type="scientific">Streptomyces cylindrosporus</name>
    <dbReference type="NCBI Taxonomy" id="2927583"/>
    <lineage>
        <taxon>Bacteria</taxon>
        <taxon>Bacillati</taxon>
        <taxon>Actinomycetota</taxon>
        <taxon>Actinomycetes</taxon>
        <taxon>Kitasatosporales</taxon>
        <taxon>Streptomycetaceae</taxon>
        <taxon>Streptomyces</taxon>
    </lineage>
</organism>
<dbReference type="Pfam" id="PF17765">
    <property type="entry name" value="MLTR_LBD"/>
    <property type="match status" value="1"/>
</dbReference>
<dbReference type="CDD" id="cd00093">
    <property type="entry name" value="HTH_XRE"/>
    <property type="match status" value="1"/>
</dbReference>
<dbReference type="PANTHER" id="PTHR35010:SF2">
    <property type="entry name" value="BLL4672 PROTEIN"/>
    <property type="match status" value="1"/>
</dbReference>
<dbReference type="InterPro" id="IPR010982">
    <property type="entry name" value="Lambda_DNA-bd_dom_sf"/>
</dbReference>
<evidence type="ECO:0000313" key="2">
    <source>
        <dbReference type="EMBL" id="MCI3274881.1"/>
    </source>
</evidence>
<dbReference type="InterPro" id="IPR001387">
    <property type="entry name" value="Cro/C1-type_HTH"/>
</dbReference>
<sequence>MAHENKAHMNPGHETADTLGGFLRARRGLITPRQAGLPAGERRRVPGLRREEVAQLAGISPEYYLRLEQGRNLNPSDQILAALAAALQLDEDAVAYLHRLAHPAPPARRPRGRARTNQGDLQPLLDSWPQTPAYAQGPGGRVVAANRLAVLLCPFFAIGHNPLRAAFLEPEMRGLYPRWDDLTAKTVSGLRAMIDLGDADPELLETIGELTVASERFSTLWARREVRRRDTGLTRLNHPLVGELDLRYEKMVRPQARQLIVVYYADQDSTSAERLALLSSL</sequence>
<dbReference type="EMBL" id="JALDAY010000008">
    <property type="protein sequence ID" value="MCI3274881.1"/>
    <property type="molecule type" value="Genomic_DNA"/>
</dbReference>
<comment type="caution">
    <text evidence="2">The sequence shown here is derived from an EMBL/GenBank/DDBJ whole genome shotgun (WGS) entry which is preliminary data.</text>
</comment>
<dbReference type="PANTHER" id="PTHR35010">
    <property type="entry name" value="BLL4672 PROTEIN-RELATED"/>
    <property type="match status" value="1"/>
</dbReference>
<accession>A0ABS9YCC1</accession>
<evidence type="ECO:0000313" key="3">
    <source>
        <dbReference type="Proteomes" id="UP001165269"/>
    </source>
</evidence>
<gene>
    <name evidence="2" type="ORF">MQP27_27740</name>
</gene>
<dbReference type="Gene3D" id="3.30.450.180">
    <property type="match status" value="1"/>
</dbReference>
<name>A0ABS9YCC1_9ACTN</name>
<dbReference type="InterPro" id="IPR041413">
    <property type="entry name" value="MLTR_LBD"/>
</dbReference>
<dbReference type="SMART" id="SM00530">
    <property type="entry name" value="HTH_XRE"/>
    <property type="match status" value="1"/>
</dbReference>